<name>A0A8K0SYA7_9HYPO</name>
<dbReference type="EMBL" id="JAGPNK010000003">
    <property type="protein sequence ID" value="KAH7324705.1"/>
    <property type="molecule type" value="Genomic_DNA"/>
</dbReference>
<evidence type="ECO:0000256" key="1">
    <source>
        <dbReference type="SAM" id="MobiDB-lite"/>
    </source>
</evidence>
<accession>A0A8K0SYA7</accession>
<protein>
    <submittedName>
        <fullName evidence="2">Uncharacterized protein</fullName>
    </submittedName>
</protein>
<dbReference type="AlphaFoldDB" id="A0A8K0SYA7"/>
<evidence type="ECO:0000313" key="3">
    <source>
        <dbReference type="Proteomes" id="UP000813444"/>
    </source>
</evidence>
<keyword evidence="3" id="KW-1185">Reference proteome</keyword>
<comment type="caution">
    <text evidence="2">The sequence shown here is derived from an EMBL/GenBank/DDBJ whole genome shotgun (WGS) entry which is preliminary data.</text>
</comment>
<feature type="compositionally biased region" description="Basic and acidic residues" evidence="1">
    <location>
        <begin position="56"/>
        <end position="73"/>
    </location>
</feature>
<organism evidence="2 3">
    <name type="scientific">Stachybotrys elegans</name>
    <dbReference type="NCBI Taxonomy" id="80388"/>
    <lineage>
        <taxon>Eukaryota</taxon>
        <taxon>Fungi</taxon>
        <taxon>Dikarya</taxon>
        <taxon>Ascomycota</taxon>
        <taxon>Pezizomycotina</taxon>
        <taxon>Sordariomycetes</taxon>
        <taxon>Hypocreomycetidae</taxon>
        <taxon>Hypocreales</taxon>
        <taxon>Stachybotryaceae</taxon>
        <taxon>Stachybotrys</taxon>
    </lineage>
</organism>
<sequence length="92" mass="9607">MCSDKASGFCTATLNSNERPASTSGRVRGAMGGNSAAGDSRATPCDFRPPNSIHALVRDEDGGRRGRIKEAKPLEVVGGGGGENARRCRPFE</sequence>
<feature type="compositionally biased region" description="Polar residues" evidence="1">
    <location>
        <begin position="10"/>
        <end position="25"/>
    </location>
</feature>
<dbReference type="Proteomes" id="UP000813444">
    <property type="component" value="Unassembled WGS sequence"/>
</dbReference>
<reference evidence="2" key="1">
    <citation type="journal article" date="2021" name="Nat. Commun.">
        <title>Genetic determinants of endophytism in the Arabidopsis root mycobiome.</title>
        <authorList>
            <person name="Mesny F."/>
            <person name="Miyauchi S."/>
            <person name="Thiergart T."/>
            <person name="Pickel B."/>
            <person name="Atanasova L."/>
            <person name="Karlsson M."/>
            <person name="Huettel B."/>
            <person name="Barry K.W."/>
            <person name="Haridas S."/>
            <person name="Chen C."/>
            <person name="Bauer D."/>
            <person name="Andreopoulos W."/>
            <person name="Pangilinan J."/>
            <person name="LaButti K."/>
            <person name="Riley R."/>
            <person name="Lipzen A."/>
            <person name="Clum A."/>
            <person name="Drula E."/>
            <person name="Henrissat B."/>
            <person name="Kohler A."/>
            <person name="Grigoriev I.V."/>
            <person name="Martin F.M."/>
            <person name="Hacquard S."/>
        </authorList>
    </citation>
    <scope>NUCLEOTIDE SEQUENCE</scope>
    <source>
        <strain evidence="2">MPI-CAGE-CH-0235</strain>
    </source>
</reference>
<proteinExistence type="predicted"/>
<evidence type="ECO:0000313" key="2">
    <source>
        <dbReference type="EMBL" id="KAH7324705.1"/>
    </source>
</evidence>
<gene>
    <name evidence="2" type="ORF">B0I35DRAFT_168604</name>
</gene>
<feature type="region of interest" description="Disordered" evidence="1">
    <location>
        <begin position="1"/>
        <end position="92"/>
    </location>
</feature>